<keyword evidence="2" id="KW-1185">Reference proteome</keyword>
<comment type="caution">
    <text evidence="1">The sequence shown here is derived from an EMBL/GenBank/DDBJ whole genome shotgun (WGS) entry which is preliminary data.</text>
</comment>
<dbReference type="RefSeq" id="WP_153042202.1">
    <property type="nucleotide sequence ID" value="NZ_JBHSYQ010000016.1"/>
</dbReference>
<name>A0ABW2DQ94_9BACT</name>
<dbReference type="Proteomes" id="UP001596405">
    <property type="component" value="Unassembled WGS sequence"/>
</dbReference>
<dbReference type="EMBL" id="JBHSYQ010000016">
    <property type="protein sequence ID" value="MFC6999964.1"/>
    <property type="molecule type" value="Genomic_DNA"/>
</dbReference>
<sequence length="247" mass="27271">MKKIATLILSLCCLSSYSQSIEAITKKLSDRICECISDDLTSYSEIKPEFNRCYDKEFNNIFSLVNSEEQIILTKPGVLEKIKNGIVSTLNGNCDKIKKLIQSELNNSVEPAAKSSAIPCPTNFTGIDAGKLNKLNGEIVAFNGLVSKVYSAHNDKPYYEVKLEGGNTIWIASLVTSGYEVKGNILRILGYVAKVENDGIAAKYNKSNYHILAFCIIDMKTKQMAMLPGVELQVKQWIAGEIPTAEK</sequence>
<accession>A0ABW2DQ94</accession>
<organism evidence="1 2">
    <name type="scientific">Rufibacter roseus</name>
    <dbReference type="NCBI Taxonomy" id="1567108"/>
    <lineage>
        <taxon>Bacteria</taxon>
        <taxon>Pseudomonadati</taxon>
        <taxon>Bacteroidota</taxon>
        <taxon>Cytophagia</taxon>
        <taxon>Cytophagales</taxon>
        <taxon>Hymenobacteraceae</taxon>
        <taxon>Rufibacter</taxon>
    </lineage>
</organism>
<protein>
    <submittedName>
        <fullName evidence="1">Uncharacterized protein</fullName>
    </submittedName>
</protein>
<reference evidence="2" key="1">
    <citation type="journal article" date="2019" name="Int. J. Syst. Evol. Microbiol.">
        <title>The Global Catalogue of Microorganisms (GCM) 10K type strain sequencing project: providing services to taxonomists for standard genome sequencing and annotation.</title>
        <authorList>
            <consortium name="The Broad Institute Genomics Platform"/>
            <consortium name="The Broad Institute Genome Sequencing Center for Infectious Disease"/>
            <person name="Wu L."/>
            <person name="Ma J."/>
        </authorList>
    </citation>
    <scope>NUCLEOTIDE SEQUENCE [LARGE SCALE GENOMIC DNA]</scope>
    <source>
        <strain evidence="2">CGMCC 4.7393</strain>
    </source>
</reference>
<proteinExistence type="predicted"/>
<evidence type="ECO:0000313" key="2">
    <source>
        <dbReference type="Proteomes" id="UP001596405"/>
    </source>
</evidence>
<gene>
    <name evidence="1" type="ORF">ACFQHR_20185</name>
</gene>
<evidence type="ECO:0000313" key="1">
    <source>
        <dbReference type="EMBL" id="MFC6999964.1"/>
    </source>
</evidence>